<feature type="signal peptide" evidence="3">
    <location>
        <begin position="1"/>
        <end position="19"/>
    </location>
</feature>
<gene>
    <name evidence="5" type="ORF">MBSD_1967</name>
    <name evidence="6" type="ORF">MBSD_n2087</name>
</gene>
<protein>
    <submittedName>
        <fullName evidence="6">RHS repeat-associated core domain protein</fullName>
    </submittedName>
    <submittedName>
        <fullName evidence="5">Rhs family protein</fullName>
    </submittedName>
</protein>
<dbReference type="STRING" id="1475481.GCA_000953855_02133"/>
<evidence type="ECO:0000313" key="6">
    <source>
        <dbReference type="EMBL" id="GAP66772.1"/>
    </source>
</evidence>
<dbReference type="InterPro" id="IPR022385">
    <property type="entry name" value="Rhs_assc_core"/>
</dbReference>
<dbReference type="Gene3D" id="2.180.10.10">
    <property type="entry name" value="RHS repeat-associated core"/>
    <property type="match status" value="1"/>
</dbReference>
<dbReference type="EMBL" id="DF970233">
    <property type="protein sequence ID" value="GAP66772.1"/>
    <property type="molecule type" value="Genomic_DNA"/>
</dbReference>
<evidence type="ECO:0000256" key="2">
    <source>
        <dbReference type="SAM" id="MobiDB-lite"/>
    </source>
</evidence>
<feature type="chain" id="PRO_5007414783" evidence="3">
    <location>
        <begin position="20"/>
        <end position="282"/>
    </location>
</feature>
<organism evidence="6">
    <name type="scientific">Mizugakiibacter sediminis</name>
    <dbReference type="NCBI Taxonomy" id="1475481"/>
    <lineage>
        <taxon>Bacteria</taxon>
        <taxon>Pseudomonadati</taxon>
        <taxon>Pseudomonadota</taxon>
        <taxon>Gammaproteobacteria</taxon>
        <taxon>Lysobacterales</taxon>
        <taxon>Rhodanobacteraceae</taxon>
        <taxon>Mizugakiibacter</taxon>
    </lineage>
</organism>
<evidence type="ECO:0000256" key="3">
    <source>
        <dbReference type="SAM" id="SignalP"/>
    </source>
</evidence>
<dbReference type="Proteomes" id="UP000253740">
    <property type="component" value="Unassembled WGS sequence"/>
</dbReference>
<name>A0A0K8QQX6_9GAMM</name>
<dbReference type="AlphaFoldDB" id="A0A0K8QQX6"/>
<dbReference type="InterPro" id="IPR050708">
    <property type="entry name" value="T6SS_VgrG/RHS"/>
</dbReference>
<feature type="region of interest" description="Disordered" evidence="2">
    <location>
        <begin position="174"/>
        <end position="215"/>
    </location>
</feature>
<dbReference type="Pfam" id="PF25023">
    <property type="entry name" value="TEN_YD-shell"/>
    <property type="match status" value="1"/>
</dbReference>
<evidence type="ECO:0000313" key="7">
    <source>
        <dbReference type="Proteomes" id="UP000253740"/>
    </source>
</evidence>
<dbReference type="InterPro" id="IPR056823">
    <property type="entry name" value="TEN-like_YD-shell"/>
</dbReference>
<evidence type="ECO:0000313" key="5">
    <source>
        <dbReference type="EMBL" id="GAN45419.1"/>
    </source>
</evidence>
<proteinExistence type="predicted"/>
<keyword evidence="7" id="KW-1185">Reference proteome</keyword>
<evidence type="ECO:0000256" key="1">
    <source>
        <dbReference type="ARBA" id="ARBA00022737"/>
    </source>
</evidence>
<reference evidence="5" key="1">
    <citation type="submission" date="2015-03" db="EMBL/GenBank/DDBJ databases">
        <title>Draft genome sequence of Mizugakiibacter sediminis skMP5.</title>
        <authorList>
            <person name="Watanabe T."/>
            <person name="Kojima H."/>
            <person name="Fukui M."/>
        </authorList>
    </citation>
    <scope>NUCLEOTIDE SEQUENCE</scope>
    <source>
        <strain evidence="5">SkMP5</strain>
    </source>
</reference>
<dbReference type="PANTHER" id="PTHR32305">
    <property type="match status" value="1"/>
</dbReference>
<feature type="compositionally biased region" description="Polar residues" evidence="2">
    <location>
        <begin position="174"/>
        <end position="187"/>
    </location>
</feature>
<sequence>MRTGIVFALLASAASFVRAETVVYYHTDALGSPVAVTDANRNVIERTRYAPYGDTLNRPLHEGPGYTGHVTDATTGLIYMQQRYYDPTLGLFLSVDPVAVDGKIGTNFNRYWYANENPYRFTDPDGRRIVVNGTDDFKKKAQADIKKIAEGRGGKVLVEKLEATKNIILITQDSNHDGNSTQASEGPSLNGGLGKGSTVSYDPESKVGGKDANGSRVRPAYVGLAHELGHARAIDIGRQSYDMGSGKPGTTPPSEIHSMANENMVRQEQNLPVRPSYYDDGH</sequence>
<accession>A0A0K8QQX6</accession>
<keyword evidence="3" id="KW-0732">Signal</keyword>
<evidence type="ECO:0000259" key="4">
    <source>
        <dbReference type="Pfam" id="PF25023"/>
    </source>
</evidence>
<dbReference type="InterPro" id="IPR028208">
    <property type="entry name" value="Effector_pro_NleD-like"/>
</dbReference>
<dbReference type="Pfam" id="PF14891">
    <property type="entry name" value="Peptidase_M91"/>
    <property type="match status" value="1"/>
</dbReference>
<feature type="domain" description="Teneurin-like YD-shell" evidence="4">
    <location>
        <begin position="19"/>
        <end position="118"/>
    </location>
</feature>
<dbReference type="EMBL" id="DF952380">
    <property type="protein sequence ID" value="GAN45419.1"/>
    <property type="molecule type" value="Genomic_DNA"/>
</dbReference>
<dbReference type="HOGENOM" id="CLU_929637_0_0_6"/>
<reference evidence="6" key="2">
    <citation type="submission" date="2015-08" db="EMBL/GenBank/DDBJ databases">
        <title>Complete DNA Sequence of Pseudomonas syringae pv. actinidiae, the Causal Agent of Kiwifruit Canker Disease.</title>
        <authorList>
            <person name="Rikkerink E.H.A."/>
            <person name="Fineran P.C."/>
        </authorList>
    </citation>
    <scope>NUCLEOTIDE SEQUENCE</scope>
    <source>
        <strain evidence="6">SkMP5</strain>
    </source>
</reference>
<dbReference type="RefSeq" id="WP_082306623.1">
    <property type="nucleotide sequence ID" value="NZ_DF970233.1"/>
</dbReference>
<dbReference type="PANTHER" id="PTHR32305:SF15">
    <property type="entry name" value="PROTEIN RHSA-RELATED"/>
    <property type="match status" value="1"/>
</dbReference>
<dbReference type="OrthoDB" id="9815903at2"/>
<dbReference type="NCBIfam" id="TIGR03696">
    <property type="entry name" value="Rhs_assc_core"/>
    <property type="match status" value="1"/>
</dbReference>
<keyword evidence="1" id="KW-0677">Repeat</keyword>